<keyword evidence="2" id="KW-1185">Reference proteome</keyword>
<proteinExistence type="predicted"/>
<gene>
    <name evidence="1" type="ORF">HNQ97_005767</name>
</gene>
<evidence type="ECO:0000313" key="1">
    <source>
        <dbReference type="EMBL" id="MBA9023736.1"/>
    </source>
</evidence>
<comment type="caution">
    <text evidence="1">The sequence shown here is derived from an EMBL/GenBank/DDBJ whole genome shotgun (WGS) entry which is preliminary data.</text>
</comment>
<reference evidence="1 2" key="1">
    <citation type="submission" date="2020-08" db="EMBL/GenBank/DDBJ databases">
        <title>Genomic Encyclopedia of Type Strains, Phase IV (KMG-IV): sequencing the most valuable type-strain genomes for metagenomic binning, comparative biology and taxonomic classification.</title>
        <authorList>
            <person name="Goeker M."/>
        </authorList>
    </citation>
    <scope>NUCLEOTIDE SEQUENCE [LARGE SCALE GENOMIC DNA]</scope>
    <source>
        <strain evidence="1 2">DSM 17455</strain>
    </source>
</reference>
<sequence length="70" mass="7618">MDMPSMPKNMAIRSPESHANSLAYDAECQSALTDRLESLLDDAQAAGWDRTKAAAALMYLSAKRLRSSAD</sequence>
<name>A0ABR6CGA4_9HYPH</name>
<organism evidence="1 2">
    <name type="scientific">Aminobacter ciceronei</name>
    <dbReference type="NCBI Taxonomy" id="150723"/>
    <lineage>
        <taxon>Bacteria</taxon>
        <taxon>Pseudomonadati</taxon>
        <taxon>Pseudomonadota</taxon>
        <taxon>Alphaproteobacteria</taxon>
        <taxon>Hyphomicrobiales</taxon>
        <taxon>Phyllobacteriaceae</taxon>
        <taxon>Aminobacter</taxon>
    </lineage>
</organism>
<dbReference type="EMBL" id="JACJHZ010000039">
    <property type="protein sequence ID" value="MBA9023736.1"/>
    <property type="molecule type" value="Genomic_DNA"/>
</dbReference>
<protein>
    <submittedName>
        <fullName evidence="1">Ntn-hydrolase superfamily protein</fullName>
    </submittedName>
</protein>
<accession>A0ABR6CGA4</accession>
<evidence type="ECO:0000313" key="2">
    <source>
        <dbReference type="Proteomes" id="UP000587524"/>
    </source>
</evidence>
<dbReference type="RefSeq" id="WP_246341028.1">
    <property type="nucleotide sequence ID" value="NZ_JACJHY010000039.1"/>
</dbReference>
<dbReference type="Proteomes" id="UP000587524">
    <property type="component" value="Unassembled WGS sequence"/>
</dbReference>